<reference evidence="1" key="1">
    <citation type="submission" date="2020-05" db="EMBL/GenBank/DDBJ databases">
        <title>Genomic Encyclopedia of Type Strains, Phase IV (KMG-V): Genome sequencing to study the core and pangenomes of soil and plant-associated prokaryotes.</title>
        <authorList>
            <person name="Whitman W."/>
        </authorList>
    </citation>
    <scope>NUCLEOTIDE SEQUENCE</scope>
    <source>
        <strain evidence="1">16F</strain>
    </source>
</reference>
<comment type="caution">
    <text evidence="1">The sequence shown here is derived from an EMBL/GenBank/DDBJ whole genome shotgun (WGS) entry which is preliminary data.</text>
</comment>
<evidence type="ECO:0000313" key="2">
    <source>
        <dbReference type="Proteomes" id="UP000610746"/>
    </source>
</evidence>
<dbReference type="RefSeq" id="WP_173778898.1">
    <property type="nucleotide sequence ID" value="NZ_JABSNO010000007.1"/>
</dbReference>
<accession>A0A8J8G6S4</accession>
<dbReference type="Proteomes" id="UP000610746">
    <property type="component" value="Unassembled WGS sequence"/>
</dbReference>
<gene>
    <name evidence="1" type="ORF">HNQ03_001357</name>
</gene>
<name>A0A8J8G6S4_9FLAO</name>
<proteinExistence type="predicted"/>
<evidence type="ECO:0000313" key="1">
    <source>
        <dbReference type="EMBL" id="NRS92289.1"/>
    </source>
</evidence>
<keyword evidence="2" id="KW-1185">Reference proteome</keyword>
<dbReference type="EMBL" id="JABSNO010000007">
    <property type="protein sequence ID" value="NRS92289.1"/>
    <property type="molecule type" value="Genomic_DNA"/>
</dbReference>
<sequence>MIKQFLITDAKSTKVVQSLKGIEIFNYDFCVDWAIELLVNNIVTENIQIVAGFHKPVNSLEINPYVTEILKEFNLREFYGDEAVQNNAYSEVEKILNDEGVLITNLNHLCKICIDNDYDDNLYPFYLLKFSWEDLIDLGTSYHNYNVTFENFNKVCIYEAKKWMLNFDRKYEE</sequence>
<dbReference type="AlphaFoldDB" id="A0A8J8G6S4"/>
<organism evidence="1 2">
    <name type="scientific">Frigoriflavimonas asaccharolytica</name>
    <dbReference type="NCBI Taxonomy" id="2735899"/>
    <lineage>
        <taxon>Bacteria</taxon>
        <taxon>Pseudomonadati</taxon>
        <taxon>Bacteroidota</taxon>
        <taxon>Flavobacteriia</taxon>
        <taxon>Flavobacteriales</taxon>
        <taxon>Weeksellaceae</taxon>
        <taxon>Frigoriflavimonas</taxon>
    </lineage>
</organism>
<protein>
    <submittedName>
        <fullName evidence="1">Uncharacterized protein</fullName>
    </submittedName>
</protein>